<feature type="domain" description="UDP-N-acetylglucosamine 2-epimerase" evidence="1">
    <location>
        <begin position="22"/>
        <end position="364"/>
    </location>
</feature>
<dbReference type="Proteomes" id="UP001501081">
    <property type="component" value="Unassembled WGS sequence"/>
</dbReference>
<dbReference type="PANTHER" id="PTHR43174:SF3">
    <property type="entry name" value="UDP-N-ACETYLGLUCOSAMINE 2-EPIMERASE"/>
    <property type="match status" value="1"/>
</dbReference>
<dbReference type="PANTHER" id="PTHR43174">
    <property type="entry name" value="UDP-N-ACETYLGLUCOSAMINE 2-EPIMERASE"/>
    <property type="match status" value="1"/>
</dbReference>
<dbReference type="SUPFAM" id="SSF53756">
    <property type="entry name" value="UDP-Glycosyltransferase/glycogen phosphorylase"/>
    <property type="match status" value="1"/>
</dbReference>
<gene>
    <name evidence="2" type="primary">neuC</name>
    <name evidence="2" type="ORF">GCM10022246_38270</name>
</gene>
<accession>A0ABP7QHF3</accession>
<evidence type="ECO:0000313" key="2">
    <source>
        <dbReference type="EMBL" id="GAA3982613.1"/>
    </source>
</evidence>
<dbReference type="Pfam" id="PF02350">
    <property type="entry name" value="Epimerase_2"/>
    <property type="match status" value="1"/>
</dbReference>
<comment type="caution">
    <text evidence="2">The sequence shown here is derived from an EMBL/GenBank/DDBJ whole genome shotgun (WGS) entry which is preliminary data.</text>
</comment>
<dbReference type="NCBIfam" id="TIGR03568">
    <property type="entry name" value="NeuC_NnaA"/>
    <property type="match status" value="1"/>
</dbReference>
<keyword evidence="3" id="KW-1185">Reference proteome</keyword>
<evidence type="ECO:0000259" key="1">
    <source>
        <dbReference type="Pfam" id="PF02350"/>
    </source>
</evidence>
<reference evidence="3" key="1">
    <citation type="journal article" date="2019" name="Int. J. Syst. Evol. Microbiol.">
        <title>The Global Catalogue of Microorganisms (GCM) 10K type strain sequencing project: providing services to taxonomists for standard genome sequencing and annotation.</title>
        <authorList>
            <consortium name="The Broad Institute Genomics Platform"/>
            <consortium name="The Broad Institute Genome Sequencing Center for Infectious Disease"/>
            <person name="Wu L."/>
            <person name="Ma J."/>
        </authorList>
    </citation>
    <scope>NUCLEOTIDE SEQUENCE [LARGE SCALE GENOMIC DNA]</scope>
    <source>
        <strain evidence="3">JCM 17338</strain>
    </source>
</reference>
<sequence>MKIGVLTSSRADYGIYFPLLEQIKKDNFFKLEIIAFGTHLSKNHGYTLVDIERDGYQCIHTISSLISNDDEQSIASSYGLTVLKFAEFWENHKYDLVFCLGDRFEMSAAVQAGIPFGVKFAHIHGGETTLGAIDNTYRHQITLASYFHFTATDIFTTKVNNLIDSFENVFTIGSLSLTDIKEFIPIERKEFYNKFSIPEDDFVLVTFHPETMALKSNIHYANEMKEALALISEKIFVIVTMPNADTQGSVYREVIEKLKKENSERILLIENFGKLNYFSAMHYSKILLGNTSSGILEAASFSKYVVNVGDRQKGRAQSNNVLNCEFEKNAIFDTVNEAISKSEFIGENIYFKENAAGNIIETIKMFL</sequence>
<dbReference type="InterPro" id="IPR029767">
    <property type="entry name" value="WecB-like"/>
</dbReference>
<dbReference type="EMBL" id="BAABAK010000020">
    <property type="protein sequence ID" value="GAA3982613.1"/>
    <property type="molecule type" value="Genomic_DNA"/>
</dbReference>
<dbReference type="RefSeq" id="WP_344769633.1">
    <property type="nucleotide sequence ID" value="NZ_BAABAK010000020.1"/>
</dbReference>
<evidence type="ECO:0000313" key="3">
    <source>
        <dbReference type="Proteomes" id="UP001501081"/>
    </source>
</evidence>
<name>A0ABP7QHF3_9SPHI</name>
<proteinExistence type="predicted"/>
<dbReference type="Gene3D" id="3.40.50.2000">
    <property type="entry name" value="Glycogen Phosphorylase B"/>
    <property type="match status" value="2"/>
</dbReference>
<protein>
    <submittedName>
        <fullName evidence="2">UDP-N-acetylglucosamine 2-epimerase</fullName>
    </submittedName>
</protein>
<dbReference type="InterPro" id="IPR020004">
    <property type="entry name" value="UDP-GlcNAc_Epase"/>
</dbReference>
<organism evidence="2 3">
    <name type="scientific">Pedobacter ginsengiterrae</name>
    <dbReference type="NCBI Taxonomy" id="871696"/>
    <lineage>
        <taxon>Bacteria</taxon>
        <taxon>Pseudomonadati</taxon>
        <taxon>Bacteroidota</taxon>
        <taxon>Sphingobacteriia</taxon>
        <taxon>Sphingobacteriales</taxon>
        <taxon>Sphingobacteriaceae</taxon>
        <taxon>Pedobacter</taxon>
    </lineage>
</organism>
<dbReference type="InterPro" id="IPR003331">
    <property type="entry name" value="UDP_GlcNAc_Epimerase_2_dom"/>
</dbReference>